<keyword evidence="1" id="KW-1133">Transmembrane helix</keyword>
<protein>
    <submittedName>
        <fullName evidence="3">Uncharacterized protein</fullName>
    </submittedName>
</protein>
<keyword evidence="4" id="KW-1185">Reference proteome</keyword>
<keyword evidence="1" id="KW-0472">Membrane</keyword>
<keyword evidence="1" id="KW-0812">Transmembrane</keyword>
<gene>
    <name evidence="3" type="ORF">ACFFLS_06320</name>
</gene>
<name>A0ABV6BMH4_9FLAO</name>
<organism evidence="3 4">
    <name type="scientific">Flavobacterium procerum</name>
    <dbReference type="NCBI Taxonomy" id="1455569"/>
    <lineage>
        <taxon>Bacteria</taxon>
        <taxon>Pseudomonadati</taxon>
        <taxon>Bacteroidota</taxon>
        <taxon>Flavobacteriia</taxon>
        <taxon>Flavobacteriales</taxon>
        <taxon>Flavobacteriaceae</taxon>
        <taxon>Flavobacterium</taxon>
    </lineage>
</organism>
<evidence type="ECO:0000313" key="3">
    <source>
        <dbReference type="EMBL" id="MFC0076644.1"/>
    </source>
</evidence>
<dbReference type="Proteomes" id="UP001589734">
    <property type="component" value="Unassembled WGS sequence"/>
</dbReference>
<feature type="transmembrane region" description="Helical" evidence="1">
    <location>
        <begin position="187"/>
        <end position="208"/>
    </location>
</feature>
<keyword evidence="2" id="KW-0732">Signal</keyword>
<feature type="transmembrane region" description="Helical" evidence="1">
    <location>
        <begin position="249"/>
        <end position="269"/>
    </location>
</feature>
<feature type="transmembrane region" description="Helical" evidence="1">
    <location>
        <begin position="276"/>
        <end position="298"/>
    </location>
</feature>
<sequence length="301" mass="34894">MKKLFFILPFLLLFQTAYCDVIPPNSHRVGKCVKITNIKDFPDYRIVLFSLDAMEGRNESSLVNPYDCIKRVYRYNRPYIVAAKKSYLEGKVLDSIDWLHDKNVLQSNIDVDTYEAIVSNDTAVAAVEEYYKIITITQTELILYKYKEIVNFNDGSPISVKTYPRIETKINNGQIDGIYPSRMVLDFLTALLLTIFIETLILFLLFKTKYKNLNIQKQQLLFTGIIASFLTLPYVWFVFPAFIHSQFPYIITSEVFAVMIESVIICKLLKIEYKKAFWISLLCNVISFSIGLMMNYGISMI</sequence>
<evidence type="ECO:0000256" key="2">
    <source>
        <dbReference type="SAM" id="SignalP"/>
    </source>
</evidence>
<comment type="caution">
    <text evidence="3">The sequence shown here is derived from an EMBL/GenBank/DDBJ whole genome shotgun (WGS) entry which is preliminary data.</text>
</comment>
<accession>A0ABV6BMH4</accession>
<feature type="chain" id="PRO_5047302327" evidence="2">
    <location>
        <begin position="20"/>
        <end position="301"/>
    </location>
</feature>
<feature type="signal peptide" evidence="2">
    <location>
        <begin position="1"/>
        <end position="19"/>
    </location>
</feature>
<evidence type="ECO:0000256" key="1">
    <source>
        <dbReference type="SAM" id="Phobius"/>
    </source>
</evidence>
<reference evidence="3 4" key="1">
    <citation type="submission" date="2024-09" db="EMBL/GenBank/DDBJ databases">
        <authorList>
            <person name="Sun Q."/>
            <person name="Mori K."/>
        </authorList>
    </citation>
    <scope>NUCLEOTIDE SEQUENCE [LARGE SCALE GENOMIC DNA]</scope>
    <source>
        <strain evidence="3 4">CGMCC 1.12926</strain>
    </source>
</reference>
<feature type="transmembrane region" description="Helical" evidence="1">
    <location>
        <begin position="220"/>
        <end position="243"/>
    </location>
</feature>
<evidence type="ECO:0000313" key="4">
    <source>
        <dbReference type="Proteomes" id="UP001589734"/>
    </source>
</evidence>
<dbReference type="EMBL" id="JBHLYW010000007">
    <property type="protein sequence ID" value="MFC0076644.1"/>
    <property type="molecule type" value="Genomic_DNA"/>
</dbReference>
<dbReference type="RefSeq" id="WP_379685691.1">
    <property type="nucleotide sequence ID" value="NZ_JBHLYW010000007.1"/>
</dbReference>
<proteinExistence type="predicted"/>